<dbReference type="AlphaFoldDB" id="A0A0L8G0B9"/>
<reference evidence="1" key="1">
    <citation type="submission" date="2015-07" db="EMBL/GenBank/DDBJ databases">
        <title>MeaNS - Measles Nucleotide Surveillance Program.</title>
        <authorList>
            <person name="Tran T."/>
            <person name="Druce J."/>
        </authorList>
    </citation>
    <scope>NUCLEOTIDE SEQUENCE</scope>
    <source>
        <strain evidence="1">UCB-OBI-ISO-001</strain>
        <tissue evidence="1">Gonad</tissue>
    </source>
</reference>
<protein>
    <submittedName>
        <fullName evidence="1">Uncharacterized protein</fullName>
    </submittedName>
</protein>
<name>A0A0L8G0B9_OCTBM</name>
<accession>A0A0L8G0B9</accession>
<evidence type="ECO:0000313" key="1">
    <source>
        <dbReference type="EMBL" id="KOF70466.1"/>
    </source>
</evidence>
<organism evidence="1">
    <name type="scientific">Octopus bimaculoides</name>
    <name type="common">California two-spotted octopus</name>
    <dbReference type="NCBI Taxonomy" id="37653"/>
    <lineage>
        <taxon>Eukaryota</taxon>
        <taxon>Metazoa</taxon>
        <taxon>Spiralia</taxon>
        <taxon>Lophotrochozoa</taxon>
        <taxon>Mollusca</taxon>
        <taxon>Cephalopoda</taxon>
        <taxon>Coleoidea</taxon>
        <taxon>Octopodiformes</taxon>
        <taxon>Octopoda</taxon>
        <taxon>Incirrata</taxon>
        <taxon>Octopodidae</taxon>
        <taxon>Octopus</taxon>
    </lineage>
</organism>
<gene>
    <name evidence="1" type="ORF">OCBIM_22002819mg</name>
</gene>
<proteinExistence type="predicted"/>
<dbReference type="EMBL" id="KQ424789">
    <property type="protein sequence ID" value="KOF70466.1"/>
    <property type="molecule type" value="Genomic_DNA"/>
</dbReference>
<sequence length="85" mass="10485">MVFMLMFQRTLVKNNMLKLMNQNIFVWKIWTWMMLISTFQGNLMTWMMFMLMFQRNLMPLCSTLLHTEDSNLLEFTKTRKKLSYQ</sequence>